<dbReference type="AlphaFoldDB" id="A0A1W2FPQ2"/>
<dbReference type="eggNOG" id="COG1708">
    <property type="taxonomic scope" value="Bacteria"/>
</dbReference>
<dbReference type="SUPFAM" id="SSF81301">
    <property type="entry name" value="Nucleotidyltransferase"/>
    <property type="match status" value="1"/>
</dbReference>
<dbReference type="InterPro" id="IPR043519">
    <property type="entry name" value="NT_sf"/>
</dbReference>
<protein>
    <submittedName>
        <fullName evidence="2">Nucleotidyltransferase domain-containing protein</fullName>
    </submittedName>
</protein>
<keyword evidence="3" id="KW-1185">Reference proteome</keyword>
<keyword evidence="2" id="KW-0808">Transferase</keyword>
<organism evidence="2 3">
    <name type="scientific">Lentzea albidocapillata</name>
    <dbReference type="NCBI Taxonomy" id="40571"/>
    <lineage>
        <taxon>Bacteria</taxon>
        <taxon>Bacillati</taxon>
        <taxon>Actinomycetota</taxon>
        <taxon>Actinomycetes</taxon>
        <taxon>Pseudonocardiales</taxon>
        <taxon>Pseudonocardiaceae</taxon>
        <taxon>Lentzea</taxon>
    </lineage>
</organism>
<dbReference type="EMBL" id="FWYC01000019">
    <property type="protein sequence ID" value="SMD23636.1"/>
    <property type="molecule type" value="Genomic_DNA"/>
</dbReference>
<dbReference type="GO" id="GO:0016779">
    <property type="term" value="F:nucleotidyltransferase activity"/>
    <property type="evidence" value="ECO:0007669"/>
    <property type="project" value="InterPro"/>
</dbReference>
<dbReference type="CDD" id="cd05403">
    <property type="entry name" value="NT_KNTase_like"/>
    <property type="match status" value="1"/>
</dbReference>
<name>A0A1W2FPQ2_9PSEU</name>
<gene>
    <name evidence="2" type="ORF">SAMN05660733_07316</name>
</gene>
<evidence type="ECO:0000259" key="1">
    <source>
        <dbReference type="Pfam" id="PF01909"/>
    </source>
</evidence>
<dbReference type="STRING" id="40571.SAMN05660733_07316"/>
<dbReference type="InterPro" id="IPR002934">
    <property type="entry name" value="Polymerase_NTP_transf_dom"/>
</dbReference>
<proteinExistence type="predicted"/>
<dbReference type="Pfam" id="PF01909">
    <property type="entry name" value="NTP_transf_2"/>
    <property type="match status" value="1"/>
</dbReference>
<feature type="domain" description="Polymerase nucleotidyl transferase" evidence="1">
    <location>
        <begin position="129"/>
        <end position="159"/>
    </location>
</feature>
<sequence>MTEFVRTTSSSKNERVAGDQDEVRHAYGDNMGWRLKGYAKHRSGPPVSVREISRAQFLTIRPFFDAEDNPWLVDLHEVLPAIRPCIEHVLGPLNPDEDYYVTGHPLDWDKDPVQVARDLLDVKYPLARAAFLGGSVAAGNYTANSDLDMVVIVDDLPGAFRETLRYRGWPVELFCHTIESFQDFVARDTEGRRPPLLHMCAEGFLMLDADGTGQRMRSEARVLLDAGPPPATVTELEDRRYGTTDLLEDLIGARDEDERLFVAARLLSCAGELALVMQNRWLGHGKWLLRRLLDAKEDELVDAYRALVRGEGAERFIAVVEAVLVSAGGRLDAGYRRAAPPR</sequence>
<dbReference type="Gene3D" id="3.30.460.10">
    <property type="entry name" value="Beta Polymerase, domain 2"/>
    <property type="match status" value="1"/>
</dbReference>
<accession>A0A1W2FPQ2</accession>
<reference evidence="3" key="1">
    <citation type="submission" date="2017-04" db="EMBL/GenBank/DDBJ databases">
        <authorList>
            <person name="Varghese N."/>
            <person name="Submissions S."/>
        </authorList>
    </citation>
    <scope>NUCLEOTIDE SEQUENCE [LARGE SCALE GENOMIC DNA]</scope>
    <source>
        <strain evidence="3">DSM 44073</strain>
    </source>
</reference>
<evidence type="ECO:0000313" key="2">
    <source>
        <dbReference type="EMBL" id="SMD23636.1"/>
    </source>
</evidence>
<dbReference type="Proteomes" id="UP000192840">
    <property type="component" value="Unassembled WGS sequence"/>
</dbReference>
<evidence type="ECO:0000313" key="3">
    <source>
        <dbReference type="Proteomes" id="UP000192840"/>
    </source>
</evidence>